<dbReference type="SUPFAM" id="SSF103515">
    <property type="entry name" value="Autotransporter"/>
    <property type="match status" value="1"/>
</dbReference>
<dbReference type="SMART" id="SM00869">
    <property type="entry name" value="Autotransporter"/>
    <property type="match status" value="1"/>
</dbReference>
<dbReference type="Pfam" id="PF03212">
    <property type="entry name" value="Pertactin"/>
    <property type="match status" value="1"/>
</dbReference>
<dbReference type="PROSITE" id="PS51208">
    <property type="entry name" value="AUTOTRANSPORTER"/>
    <property type="match status" value="1"/>
</dbReference>
<feature type="domain" description="Autotransporter" evidence="3">
    <location>
        <begin position="506"/>
        <end position="774"/>
    </location>
</feature>
<dbReference type="GO" id="GO:0019867">
    <property type="term" value="C:outer membrane"/>
    <property type="evidence" value="ECO:0007669"/>
    <property type="project" value="InterPro"/>
</dbReference>
<evidence type="ECO:0000259" key="3">
    <source>
        <dbReference type="PROSITE" id="PS51208"/>
    </source>
</evidence>
<evidence type="ECO:0000256" key="1">
    <source>
        <dbReference type="ARBA" id="ARBA00022729"/>
    </source>
</evidence>
<reference evidence="4" key="1">
    <citation type="submission" date="2016-06" db="EMBL/GenBank/DDBJ databases">
        <title>Pandoraea oxalativorans DSM 23570 Genome Sequencing.</title>
        <authorList>
            <person name="Ee R."/>
            <person name="Lim Y.-L."/>
            <person name="Yong D."/>
            <person name="Yin W.-F."/>
            <person name="Chan K.-G."/>
        </authorList>
    </citation>
    <scope>NUCLEOTIDE SEQUENCE</scope>
    <source>
        <strain evidence="4">DSM 23570</strain>
    </source>
</reference>
<organism evidence="4 5">
    <name type="scientific">Pandoraea oxalativorans</name>
    <dbReference type="NCBI Taxonomy" id="573737"/>
    <lineage>
        <taxon>Bacteria</taxon>
        <taxon>Pseudomonadati</taxon>
        <taxon>Pseudomonadota</taxon>
        <taxon>Betaproteobacteria</taxon>
        <taxon>Burkholderiales</taxon>
        <taxon>Burkholderiaceae</taxon>
        <taxon>Pandoraea</taxon>
    </lineage>
</organism>
<gene>
    <name evidence="4" type="ORF">MB84_25025</name>
</gene>
<dbReference type="InterPro" id="IPR004899">
    <property type="entry name" value="Pertactin_central"/>
</dbReference>
<dbReference type="RefSeq" id="WP_052652537.1">
    <property type="nucleotide sequence ID" value="NZ_CP011253.3"/>
</dbReference>
<evidence type="ECO:0000256" key="2">
    <source>
        <dbReference type="SAM" id="SignalP"/>
    </source>
</evidence>
<evidence type="ECO:0000313" key="5">
    <source>
        <dbReference type="Proteomes" id="UP000035050"/>
    </source>
</evidence>
<dbReference type="InterPro" id="IPR012332">
    <property type="entry name" value="Autotransporter_pectin_lyase_C"/>
</dbReference>
<dbReference type="KEGG" id="pox:MB84_25025"/>
<keyword evidence="5" id="KW-1185">Reference proteome</keyword>
<dbReference type="InterPro" id="IPR005546">
    <property type="entry name" value="Autotransporte_beta"/>
</dbReference>
<dbReference type="InterPro" id="IPR036709">
    <property type="entry name" value="Autotransporte_beta_dom_sf"/>
</dbReference>
<name>A0A192B1K8_9BURK</name>
<accession>A0A192B1K8</accession>
<dbReference type="NCBIfam" id="TIGR01414">
    <property type="entry name" value="autotrans_barl"/>
    <property type="match status" value="1"/>
</dbReference>
<dbReference type="PRINTS" id="PR01484">
    <property type="entry name" value="PRTACTNFAMLY"/>
</dbReference>
<sequence>MTRTTTKGTTPAMHSVRAISFAVAVVLSGFAVTASAAELDGEEIVLKGDYGDEGWMLTNGARLFILPGGTGNPAFIHLQAESGARADIDGVRMIGNIKAGATPGDRGLIYVGVGSKVWVRNSYIQSLDDYAVMVGGQPFGTESNGIPIFDMEHSTIVGKGRALLVREGAQASINGSTIIGSFNDANGRATNNALQLQNATANVSNSTIKGGVDGVFMVTDQSTTEATSTLNLSNTRVEGERGAAIRIDDHERNSPLTANILIANGSELHGGNGKLIEAGYASKSDAPLIVNVEVNNSRLTGDFDFNDYVDSDVTITNHGSLTGRLLGTDKLTLSDNGAWNLVEDSRIADLNMRGGIVDIHGTAAEGTWHTFDVEKLAGEGTFAMHADLEIGVADKLNVNDSQASGAYALLVKNTGTEGVVDTQLLVDQAGGDATFSLVGGKVDAGVYTYELKSAGESGGEQSWYLERTEEISSGTATVLGIHNALPTAWLGEHSVLRSRLGEARMGEGDAGGAWARTFGTRFNAKPALGQGYSQDQFGVLAGSDAVVMRGDHGYWLVGGMLGTSNSRLKFNSGSTGSIESHTAGVYATWLGKNGYYFDGVLKYNRFASELDVRMSDGVRSKADFVSHGVGLSAELGRTISLQNQWFVEPFAQVAGMSAGGSDFTLDNGMQAKSGRTSSVLGTLGVNIGKTFETSKGTFQPYVKLAVKHEFASGNSVRVNDIELQNDISGTRFEAGAGLAAQMTTNLQAYADASYSVGKRLDQPWGVNVGVRYRF</sequence>
<dbReference type="CDD" id="cd01343">
    <property type="entry name" value="PL1_Passenger_AT"/>
    <property type="match status" value="1"/>
</dbReference>
<dbReference type="InterPro" id="IPR003991">
    <property type="entry name" value="Pertactin_virulence_factor"/>
</dbReference>
<proteinExistence type="predicted"/>
<dbReference type="AlphaFoldDB" id="A0A192B1K8"/>
<dbReference type="EMBL" id="CP011253">
    <property type="protein sequence ID" value="ANJ87190.1"/>
    <property type="molecule type" value="Genomic_DNA"/>
</dbReference>
<dbReference type="InterPro" id="IPR051551">
    <property type="entry name" value="Autotransporter_adhesion"/>
</dbReference>
<dbReference type="Proteomes" id="UP000035050">
    <property type="component" value="Chromosome"/>
</dbReference>
<dbReference type="PANTHER" id="PTHR35037:SF7">
    <property type="entry name" value="AUTOTRANSPORTER"/>
    <property type="match status" value="1"/>
</dbReference>
<feature type="signal peptide" evidence="2">
    <location>
        <begin position="1"/>
        <end position="36"/>
    </location>
</feature>
<dbReference type="Gene3D" id="2.40.128.130">
    <property type="entry name" value="Autotransporter beta-domain"/>
    <property type="match status" value="1"/>
</dbReference>
<protein>
    <recommendedName>
        <fullName evidence="3">Autotransporter domain-containing protein</fullName>
    </recommendedName>
</protein>
<dbReference type="Pfam" id="PF03797">
    <property type="entry name" value="Autotransporter"/>
    <property type="match status" value="1"/>
</dbReference>
<dbReference type="InterPro" id="IPR006315">
    <property type="entry name" value="OM_autotransptr_brl_dom"/>
</dbReference>
<feature type="chain" id="PRO_5008251193" description="Autotransporter domain-containing protein" evidence="2">
    <location>
        <begin position="37"/>
        <end position="774"/>
    </location>
</feature>
<dbReference type="OrthoDB" id="8932702at2"/>
<evidence type="ECO:0000313" key="4">
    <source>
        <dbReference type="EMBL" id="ANJ87190.1"/>
    </source>
</evidence>
<dbReference type="PANTHER" id="PTHR35037">
    <property type="entry name" value="C-TERMINAL REGION OF AIDA-LIKE PROTEIN"/>
    <property type="match status" value="1"/>
</dbReference>
<keyword evidence="1 2" id="KW-0732">Signal</keyword>
<dbReference type="SUPFAM" id="SSF51126">
    <property type="entry name" value="Pectin lyase-like"/>
    <property type="match status" value="1"/>
</dbReference>
<dbReference type="InterPro" id="IPR011050">
    <property type="entry name" value="Pectin_lyase_fold/virulence"/>
</dbReference>
<dbReference type="Gene3D" id="2.160.20.20">
    <property type="match status" value="1"/>
</dbReference>